<dbReference type="GO" id="GO:0006313">
    <property type="term" value="P:DNA transposition"/>
    <property type="evidence" value="ECO:0007669"/>
    <property type="project" value="InterPro"/>
</dbReference>
<dbReference type="NCBIfam" id="NF033542">
    <property type="entry name" value="transpos_IS110"/>
    <property type="match status" value="1"/>
</dbReference>
<evidence type="ECO:0000256" key="1">
    <source>
        <dbReference type="SAM" id="Coils"/>
    </source>
</evidence>
<gene>
    <name evidence="4" type="ORF">BZG01_21260</name>
</gene>
<dbReference type="GO" id="GO:0004803">
    <property type="term" value="F:transposase activity"/>
    <property type="evidence" value="ECO:0007669"/>
    <property type="project" value="InterPro"/>
</dbReference>
<dbReference type="EMBL" id="MVDE01000090">
    <property type="protein sequence ID" value="PKQ60150.1"/>
    <property type="molecule type" value="Genomic_DNA"/>
</dbReference>
<evidence type="ECO:0000313" key="5">
    <source>
        <dbReference type="Proteomes" id="UP000233618"/>
    </source>
</evidence>
<dbReference type="Proteomes" id="UP000233618">
    <property type="component" value="Unassembled WGS sequence"/>
</dbReference>
<keyword evidence="1" id="KW-0175">Coiled coil</keyword>
<proteinExistence type="predicted"/>
<name>A0A2N3HQ22_9BACT</name>
<keyword evidence="5" id="KW-1185">Reference proteome</keyword>
<dbReference type="GO" id="GO:0003677">
    <property type="term" value="F:DNA binding"/>
    <property type="evidence" value="ECO:0007669"/>
    <property type="project" value="InterPro"/>
</dbReference>
<dbReference type="PANTHER" id="PTHR33055">
    <property type="entry name" value="TRANSPOSASE FOR INSERTION SEQUENCE ELEMENT IS1111A"/>
    <property type="match status" value="1"/>
</dbReference>
<feature type="coiled-coil region" evidence="1">
    <location>
        <begin position="146"/>
        <end position="201"/>
    </location>
</feature>
<dbReference type="RefSeq" id="WP_101311841.1">
    <property type="nucleotide sequence ID" value="NZ_CAXXEE010000003.1"/>
</dbReference>
<dbReference type="Pfam" id="PF01548">
    <property type="entry name" value="DEDD_Tnp_IS110"/>
    <property type="match status" value="1"/>
</dbReference>
<dbReference type="AlphaFoldDB" id="A0A2N3HQ22"/>
<feature type="domain" description="Transposase IS110-like N-terminal" evidence="2">
    <location>
        <begin position="12"/>
        <end position="170"/>
    </location>
</feature>
<dbReference type="InterPro" id="IPR047650">
    <property type="entry name" value="Transpos_IS110"/>
</dbReference>
<dbReference type="InterPro" id="IPR003346">
    <property type="entry name" value="Transposase_20"/>
</dbReference>
<evidence type="ECO:0000259" key="2">
    <source>
        <dbReference type="Pfam" id="PF01548"/>
    </source>
</evidence>
<reference evidence="4 5" key="1">
    <citation type="journal article" date="2017" name="Front. Microbiol.">
        <title>Labilibaculum manganireducens gen. nov., sp. nov. and Labilibaculum filiforme sp. nov., Novel Bacteroidetes Isolated from Subsurface Sediments of the Baltic Sea.</title>
        <authorList>
            <person name="Vandieken V."/>
            <person name="Marshall I.P."/>
            <person name="Niemann H."/>
            <person name="Engelen B."/>
            <person name="Cypionka H."/>
        </authorList>
    </citation>
    <scope>NUCLEOTIDE SEQUENCE [LARGE SCALE GENOMIC DNA]</scope>
    <source>
        <strain evidence="4 5">59.10-2M</strain>
    </source>
</reference>
<dbReference type="InterPro" id="IPR002525">
    <property type="entry name" value="Transp_IS110-like_N"/>
</dbReference>
<feature type="domain" description="Transposase IS116/IS110/IS902 C-terminal" evidence="3">
    <location>
        <begin position="218"/>
        <end position="301"/>
    </location>
</feature>
<protein>
    <submittedName>
        <fullName evidence="4">Uncharacterized protein</fullName>
    </submittedName>
</protein>
<sequence>MNESQELSKQVVGIDIGKDMFYACYKALSNSHKIVIKGTKSFTNDLSGMQEFYTWCINRNTKPGCSLVFVMEATGVYYENLAYFLYERDCLVSVQLAQKIKYYAKSCNLKTKTDKVDSKMIAEFGIEKNLSGTDIWTPPSKSFKMIRDLSREHTSLKEACSTAQSQLHALQQAYSVHPRVITLKQQQIEFYKQQEEAVKQEMLLLVKEDEILFDKLENIISVKGLGFITVIKILAETNGFLLFRNIRQLVSYAGLDVIEKESGSFKGKTKISKKGNARIRAALYMPAMTASVYNPDLKTFYNRINEGRSVKKQGLIAVMRKLLILIYTLWKKNEAYIINYNDRNLSTVKA</sequence>
<dbReference type="PANTHER" id="PTHR33055:SF13">
    <property type="entry name" value="TRANSPOSASE"/>
    <property type="match status" value="1"/>
</dbReference>
<organism evidence="4 5">
    <name type="scientific">Labilibaculum manganireducens</name>
    <dbReference type="NCBI Taxonomy" id="1940525"/>
    <lineage>
        <taxon>Bacteria</taxon>
        <taxon>Pseudomonadati</taxon>
        <taxon>Bacteroidota</taxon>
        <taxon>Bacteroidia</taxon>
        <taxon>Marinilabiliales</taxon>
        <taxon>Marinifilaceae</taxon>
        <taxon>Labilibaculum</taxon>
    </lineage>
</organism>
<comment type="caution">
    <text evidence="4">The sequence shown here is derived from an EMBL/GenBank/DDBJ whole genome shotgun (WGS) entry which is preliminary data.</text>
</comment>
<accession>A0A2N3HQ22</accession>
<dbReference type="Pfam" id="PF02371">
    <property type="entry name" value="Transposase_20"/>
    <property type="match status" value="1"/>
</dbReference>
<evidence type="ECO:0000313" key="4">
    <source>
        <dbReference type="EMBL" id="PKQ60150.1"/>
    </source>
</evidence>
<evidence type="ECO:0000259" key="3">
    <source>
        <dbReference type="Pfam" id="PF02371"/>
    </source>
</evidence>